<dbReference type="InterPro" id="IPR003439">
    <property type="entry name" value="ABC_transporter-like_ATP-bd"/>
</dbReference>
<dbReference type="InterPro" id="IPR003593">
    <property type="entry name" value="AAA+_ATPase"/>
</dbReference>
<evidence type="ECO:0000256" key="2">
    <source>
        <dbReference type="ARBA" id="ARBA00022448"/>
    </source>
</evidence>
<dbReference type="SUPFAM" id="SSF52540">
    <property type="entry name" value="P-loop containing nucleoside triphosphate hydrolases"/>
    <property type="match status" value="1"/>
</dbReference>
<name>A0A096CTB9_9FIRM</name>
<proteinExistence type="inferred from homology"/>
<protein>
    <submittedName>
        <fullName evidence="6">Teichoic acid ABC transporter ATP-binding protein</fullName>
    </submittedName>
</protein>
<dbReference type="CDD" id="cd03220">
    <property type="entry name" value="ABC_KpsT_Wzt"/>
    <property type="match status" value="1"/>
</dbReference>
<evidence type="ECO:0000259" key="5">
    <source>
        <dbReference type="PROSITE" id="PS50893"/>
    </source>
</evidence>
<dbReference type="STRING" id="1156417.Y919_09800"/>
<dbReference type="Proteomes" id="UP000029622">
    <property type="component" value="Unassembled WGS sequence"/>
</dbReference>
<dbReference type="GO" id="GO:0016020">
    <property type="term" value="C:membrane"/>
    <property type="evidence" value="ECO:0007669"/>
    <property type="project" value="InterPro"/>
</dbReference>
<evidence type="ECO:0000256" key="3">
    <source>
        <dbReference type="ARBA" id="ARBA00022741"/>
    </source>
</evidence>
<dbReference type="PROSITE" id="PS50893">
    <property type="entry name" value="ABC_TRANSPORTER_2"/>
    <property type="match status" value="1"/>
</dbReference>
<comment type="caution">
    <text evidence="6">The sequence shown here is derived from an EMBL/GenBank/DDBJ whole genome shotgun (WGS) entry which is preliminary data.</text>
</comment>
<comment type="similarity">
    <text evidence="1">Belongs to the ABC transporter superfamily.</text>
</comment>
<dbReference type="GO" id="GO:0140359">
    <property type="term" value="F:ABC-type transporter activity"/>
    <property type="evidence" value="ECO:0007669"/>
    <property type="project" value="InterPro"/>
</dbReference>
<organism evidence="6 7">
    <name type="scientific">Caloranaerobacter azorensis H53214</name>
    <dbReference type="NCBI Taxonomy" id="1156417"/>
    <lineage>
        <taxon>Bacteria</taxon>
        <taxon>Bacillati</taxon>
        <taxon>Bacillota</taxon>
        <taxon>Tissierellia</taxon>
        <taxon>Tissierellales</taxon>
        <taxon>Thermohalobacteraceae</taxon>
        <taxon>Caloranaerobacter</taxon>
    </lineage>
</organism>
<evidence type="ECO:0000256" key="4">
    <source>
        <dbReference type="ARBA" id="ARBA00022840"/>
    </source>
</evidence>
<dbReference type="RefSeq" id="WP_035164303.1">
    <property type="nucleotide sequence ID" value="NZ_AZTB01000057.1"/>
</dbReference>
<keyword evidence="4 6" id="KW-0067">ATP-binding</keyword>
<dbReference type="InterPro" id="IPR015860">
    <property type="entry name" value="ABC_transpr_TagH-like"/>
</dbReference>
<dbReference type="EMBL" id="AZTB01000057">
    <property type="protein sequence ID" value="KGG79804.1"/>
    <property type="molecule type" value="Genomic_DNA"/>
</dbReference>
<evidence type="ECO:0000313" key="7">
    <source>
        <dbReference type="Proteomes" id="UP000029622"/>
    </source>
</evidence>
<keyword evidence="3" id="KW-0547">Nucleotide-binding</keyword>
<accession>A0A096CTB9</accession>
<dbReference type="Pfam" id="PF00005">
    <property type="entry name" value="ABC_tran"/>
    <property type="match status" value="1"/>
</dbReference>
<dbReference type="PANTHER" id="PTHR46743:SF2">
    <property type="entry name" value="TEICHOIC ACIDS EXPORT ATP-BINDING PROTEIN TAGH"/>
    <property type="match status" value="1"/>
</dbReference>
<evidence type="ECO:0000256" key="1">
    <source>
        <dbReference type="ARBA" id="ARBA00005417"/>
    </source>
</evidence>
<dbReference type="GO" id="GO:0005524">
    <property type="term" value="F:ATP binding"/>
    <property type="evidence" value="ECO:0007669"/>
    <property type="project" value="UniProtKB-KW"/>
</dbReference>
<dbReference type="SMART" id="SM00382">
    <property type="entry name" value="AAA"/>
    <property type="match status" value="1"/>
</dbReference>
<feature type="domain" description="ABC transporter" evidence="5">
    <location>
        <begin position="30"/>
        <end position="244"/>
    </location>
</feature>
<evidence type="ECO:0000313" key="6">
    <source>
        <dbReference type="EMBL" id="KGG79804.1"/>
    </source>
</evidence>
<dbReference type="AlphaFoldDB" id="A0A096CTB9"/>
<dbReference type="GO" id="GO:0016887">
    <property type="term" value="F:ATP hydrolysis activity"/>
    <property type="evidence" value="ECO:0007669"/>
    <property type="project" value="InterPro"/>
</dbReference>
<sequence>MKEVMVDVKNISMCFNMTTEKITTMKEYLIKLVKGQVFYREFWALKNINFQIYKGEVFGILGLNGAGKSTLLKIIAGVLKPTKGEVRVYGSMAPLIELGAGFDPELTARENIFLNGAVLGYNRKEMEKKFDEIVEFSELQEFIDTPIKNFSSGMYARLGFSIATTVNPDILIVDEILSVGDFKFQEKSENRIKEMINNGTTVIIVSHSIDQIRHMCDRGLILEKGESIIVDEVDKVCDYYYSRYS</sequence>
<keyword evidence="2" id="KW-0813">Transport</keyword>
<dbReference type="Gene3D" id="3.40.50.300">
    <property type="entry name" value="P-loop containing nucleotide triphosphate hydrolases"/>
    <property type="match status" value="1"/>
</dbReference>
<reference evidence="6 7" key="1">
    <citation type="submission" date="2013-12" db="EMBL/GenBank/DDBJ databases">
        <title>Draft genome sequence of Caloranaerobacter sp. H53214.</title>
        <authorList>
            <person name="Jiang L.J."/>
            <person name="Shao Z.Z."/>
            <person name="Long M.N."/>
        </authorList>
    </citation>
    <scope>NUCLEOTIDE SEQUENCE [LARGE SCALE GENOMIC DNA]</scope>
    <source>
        <strain evidence="6 7">H53214</strain>
    </source>
</reference>
<dbReference type="PANTHER" id="PTHR46743">
    <property type="entry name" value="TEICHOIC ACIDS EXPORT ATP-BINDING PROTEIN TAGH"/>
    <property type="match status" value="1"/>
</dbReference>
<gene>
    <name evidence="6" type="ORF">Y919_09800</name>
</gene>
<dbReference type="InterPro" id="IPR027417">
    <property type="entry name" value="P-loop_NTPase"/>
</dbReference>
<dbReference type="InterPro" id="IPR050683">
    <property type="entry name" value="Bact_Polysacc_Export_ATP-bd"/>
</dbReference>